<accession>A0ABW3UI82</accession>
<dbReference type="PANTHER" id="PTHR37305:SF1">
    <property type="entry name" value="MEMBRANE PROTEIN"/>
    <property type="match status" value="1"/>
</dbReference>
<evidence type="ECO:0000313" key="2">
    <source>
        <dbReference type="EMBL" id="MFD1219992.1"/>
    </source>
</evidence>
<protein>
    <submittedName>
        <fullName evidence="2">ABC transporter permease</fullName>
    </submittedName>
</protein>
<feature type="transmembrane region" description="Helical" evidence="1">
    <location>
        <begin position="144"/>
        <end position="168"/>
    </location>
</feature>
<name>A0ABW3UI82_9BACL</name>
<dbReference type="RefSeq" id="WP_345594276.1">
    <property type="nucleotide sequence ID" value="NZ_BAABJG010000055.1"/>
</dbReference>
<reference evidence="3" key="1">
    <citation type="journal article" date="2019" name="Int. J. Syst. Evol. Microbiol.">
        <title>The Global Catalogue of Microorganisms (GCM) 10K type strain sequencing project: providing services to taxonomists for standard genome sequencing and annotation.</title>
        <authorList>
            <consortium name="The Broad Institute Genomics Platform"/>
            <consortium name="The Broad Institute Genome Sequencing Center for Infectious Disease"/>
            <person name="Wu L."/>
            <person name="Ma J."/>
        </authorList>
    </citation>
    <scope>NUCLEOTIDE SEQUENCE [LARGE SCALE GENOMIC DNA]</scope>
    <source>
        <strain evidence="3">CCUG 53270</strain>
    </source>
</reference>
<comment type="caution">
    <text evidence="2">The sequence shown here is derived from an EMBL/GenBank/DDBJ whole genome shotgun (WGS) entry which is preliminary data.</text>
</comment>
<dbReference type="PANTHER" id="PTHR37305">
    <property type="entry name" value="INTEGRAL MEMBRANE PROTEIN-RELATED"/>
    <property type="match status" value="1"/>
</dbReference>
<keyword evidence="1" id="KW-0472">Membrane</keyword>
<feature type="transmembrane region" description="Helical" evidence="1">
    <location>
        <begin position="21"/>
        <end position="40"/>
    </location>
</feature>
<keyword evidence="3" id="KW-1185">Reference proteome</keyword>
<keyword evidence="1" id="KW-0812">Transmembrane</keyword>
<keyword evidence="1" id="KW-1133">Transmembrane helix</keyword>
<gene>
    <name evidence="2" type="ORF">ACFQ4B_07670</name>
</gene>
<sequence>MHSLKTGLVNELYMLLYRKKTIVMLIVSAILPVGLALSLHKLQPLMGLVAVNRTFPIDMLGFYTALWIPLFIFLMAADLFPNEVSSRTLKLSLLRPITRFRVFASKTLAVLIANAAILLLLGLVTVLCSLFLGSSGTFHGSEVIKAYSAAWLSMAALSALFIFLAQWFNSASGSFAFSIVVYVVAKAAPFFSSKVASFSPISYTDWHLMWLNSSVMPSKLFTAAIFLISSCILFLSLGYFIFNRKEA</sequence>
<evidence type="ECO:0000256" key="1">
    <source>
        <dbReference type="SAM" id="Phobius"/>
    </source>
</evidence>
<feature type="transmembrane region" description="Helical" evidence="1">
    <location>
        <begin position="221"/>
        <end position="242"/>
    </location>
</feature>
<feature type="transmembrane region" description="Helical" evidence="1">
    <location>
        <begin position="175"/>
        <end position="201"/>
    </location>
</feature>
<organism evidence="2 3">
    <name type="scientific">Paenibacillus vulneris</name>
    <dbReference type="NCBI Taxonomy" id="1133364"/>
    <lineage>
        <taxon>Bacteria</taxon>
        <taxon>Bacillati</taxon>
        <taxon>Bacillota</taxon>
        <taxon>Bacilli</taxon>
        <taxon>Bacillales</taxon>
        <taxon>Paenibacillaceae</taxon>
        <taxon>Paenibacillus</taxon>
    </lineage>
</organism>
<feature type="transmembrane region" description="Helical" evidence="1">
    <location>
        <begin position="60"/>
        <end position="80"/>
    </location>
</feature>
<feature type="transmembrane region" description="Helical" evidence="1">
    <location>
        <begin position="108"/>
        <end position="132"/>
    </location>
</feature>
<dbReference type="Pfam" id="PF12730">
    <property type="entry name" value="ABC2_membrane_4"/>
    <property type="match status" value="1"/>
</dbReference>
<dbReference type="EMBL" id="JBHTLU010000012">
    <property type="protein sequence ID" value="MFD1219992.1"/>
    <property type="molecule type" value="Genomic_DNA"/>
</dbReference>
<proteinExistence type="predicted"/>
<evidence type="ECO:0000313" key="3">
    <source>
        <dbReference type="Proteomes" id="UP001597180"/>
    </source>
</evidence>
<dbReference type="Proteomes" id="UP001597180">
    <property type="component" value="Unassembled WGS sequence"/>
</dbReference>